<organism evidence="4 5">
    <name type="scientific">Aspergillus nanangensis</name>
    <dbReference type="NCBI Taxonomy" id="2582783"/>
    <lineage>
        <taxon>Eukaryota</taxon>
        <taxon>Fungi</taxon>
        <taxon>Dikarya</taxon>
        <taxon>Ascomycota</taxon>
        <taxon>Pezizomycotina</taxon>
        <taxon>Eurotiomycetes</taxon>
        <taxon>Eurotiomycetidae</taxon>
        <taxon>Eurotiales</taxon>
        <taxon>Aspergillaceae</taxon>
        <taxon>Aspergillus</taxon>
        <taxon>Aspergillus subgen. Circumdati</taxon>
    </lineage>
</organism>
<name>A0AAD4CS88_ASPNN</name>
<dbReference type="EMBL" id="VCAU01000016">
    <property type="protein sequence ID" value="KAF9891750.1"/>
    <property type="molecule type" value="Genomic_DNA"/>
</dbReference>
<keyword evidence="1" id="KW-0863">Zinc-finger</keyword>
<dbReference type="GO" id="GO:0008270">
    <property type="term" value="F:zinc ion binding"/>
    <property type="evidence" value="ECO:0007669"/>
    <property type="project" value="UniProtKB-KW"/>
</dbReference>
<evidence type="ECO:0000259" key="3">
    <source>
        <dbReference type="PROSITE" id="PS50157"/>
    </source>
</evidence>
<evidence type="ECO:0000256" key="1">
    <source>
        <dbReference type="PROSITE-ProRule" id="PRU00042"/>
    </source>
</evidence>
<dbReference type="Gene3D" id="3.30.160.60">
    <property type="entry name" value="Classic Zinc Finger"/>
    <property type="match status" value="1"/>
</dbReference>
<feature type="region of interest" description="Disordered" evidence="2">
    <location>
        <begin position="1"/>
        <end position="24"/>
    </location>
</feature>
<accession>A0AAD4CS88</accession>
<keyword evidence="1" id="KW-0862">Zinc</keyword>
<feature type="domain" description="C2H2-type" evidence="3">
    <location>
        <begin position="149"/>
        <end position="171"/>
    </location>
</feature>
<comment type="caution">
    <text evidence="4">The sequence shown here is derived from an EMBL/GenBank/DDBJ whole genome shotgun (WGS) entry which is preliminary data.</text>
</comment>
<keyword evidence="5" id="KW-1185">Reference proteome</keyword>
<dbReference type="PROSITE" id="PS50157">
    <property type="entry name" value="ZINC_FINGER_C2H2_2"/>
    <property type="match status" value="1"/>
</dbReference>
<dbReference type="AlphaFoldDB" id="A0AAD4CS88"/>
<evidence type="ECO:0000313" key="5">
    <source>
        <dbReference type="Proteomes" id="UP001194746"/>
    </source>
</evidence>
<sequence length="222" mass="24947">MFSQYTMSPSASSCPPMEQTFSNSSEFSMQSSPAYFDMYLENDLELFRQASNSSVYPSSSASSFSSSYPSSYEQSYFPPTRAVAVAPALYPMDTSNQHLGNTQCFPALQNSWTSSPVTQLANPIEIEDPLMAAEPQYSFPQSSKVIKPYLCVCGKAFTRPADLKRHEASVHNPVYQDCPVDGCLRKEANGFPRRDHLIEHLRSYHQWDVPKRRVIKRVKASA</sequence>
<keyword evidence="1" id="KW-0479">Metal-binding</keyword>
<dbReference type="Proteomes" id="UP001194746">
    <property type="component" value="Unassembled WGS sequence"/>
</dbReference>
<reference evidence="4" key="2">
    <citation type="submission" date="2020-02" db="EMBL/GenBank/DDBJ databases">
        <authorList>
            <person name="Gilchrist C.L.M."/>
            <person name="Chooi Y.-H."/>
        </authorList>
    </citation>
    <scope>NUCLEOTIDE SEQUENCE</scope>
    <source>
        <strain evidence="4">MST-FP2251</strain>
    </source>
</reference>
<evidence type="ECO:0000256" key="2">
    <source>
        <dbReference type="SAM" id="MobiDB-lite"/>
    </source>
</evidence>
<feature type="compositionally biased region" description="Polar residues" evidence="2">
    <location>
        <begin position="1"/>
        <end position="13"/>
    </location>
</feature>
<evidence type="ECO:0000313" key="4">
    <source>
        <dbReference type="EMBL" id="KAF9891750.1"/>
    </source>
</evidence>
<dbReference type="InterPro" id="IPR013087">
    <property type="entry name" value="Znf_C2H2_type"/>
</dbReference>
<gene>
    <name evidence="4" type="ORF">FE257_003231</name>
</gene>
<reference evidence="4" key="1">
    <citation type="journal article" date="2019" name="Beilstein J. Org. Chem.">
        <title>Nanangenines: drimane sesquiterpenoids as the dominant metabolite cohort of a novel Australian fungus, Aspergillus nanangensis.</title>
        <authorList>
            <person name="Lacey H.J."/>
            <person name="Gilchrist C.L.M."/>
            <person name="Crombie A."/>
            <person name="Kalaitzis J.A."/>
            <person name="Vuong D."/>
            <person name="Rutledge P.J."/>
            <person name="Turner P."/>
            <person name="Pitt J.I."/>
            <person name="Lacey E."/>
            <person name="Chooi Y.H."/>
            <person name="Piggott A.M."/>
        </authorList>
    </citation>
    <scope>NUCLEOTIDE SEQUENCE</scope>
    <source>
        <strain evidence="4">MST-FP2251</strain>
    </source>
</reference>
<protein>
    <recommendedName>
        <fullName evidence="3">C2H2-type domain-containing protein</fullName>
    </recommendedName>
</protein>
<proteinExistence type="predicted"/>